<evidence type="ECO:0000313" key="4">
    <source>
        <dbReference type="Proteomes" id="UP000750711"/>
    </source>
</evidence>
<comment type="caution">
    <text evidence="3">The sequence shown here is derived from an EMBL/GenBank/DDBJ whole genome shotgun (WGS) entry which is preliminary data.</text>
</comment>
<accession>A0A9P8IFL4</accession>
<dbReference type="Pfam" id="PF13472">
    <property type="entry name" value="Lipase_GDSL_2"/>
    <property type="match status" value="1"/>
</dbReference>
<reference evidence="3" key="1">
    <citation type="submission" date="2021-03" db="EMBL/GenBank/DDBJ databases">
        <title>Comparative genomics and phylogenomic investigation of the class Geoglossomycetes provide insights into ecological specialization and systematics.</title>
        <authorList>
            <person name="Melie T."/>
            <person name="Pirro S."/>
            <person name="Miller A.N."/>
            <person name="Quandt A."/>
        </authorList>
    </citation>
    <scope>NUCLEOTIDE SEQUENCE</scope>
    <source>
        <strain evidence="3">CAQ_001_2017</strain>
    </source>
</reference>
<feature type="domain" description="SGNH hydrolase-type esterase" evidence="2">
    <location>
        <begin position="58"/>
        <end position="257"/>
    </location>
</feature>
<feature type="signal peptide" evidence="1">
    <location>
        <begin position="1"/>
        <end position="27"/>
    </location>
</feature>
<dbReference type="Gene3D" id="3.40.50.1110">
    <property type="entry name" value="SGNH hydrolase"/>
    <property type="match status" value="1"/>
</dbReference>
<protein>
    <recommendedName>
        <fullName evidence="2">SGNH hydrolase-type esterase domain-containing protein</fullName>
    </recommendedName>
</protein>
<keyword evidence="4" id="KW-1185">Reference proteome</keyword>
<feature type="chain" id="PRO_5040273345" description="SGNH hydrolase-type esterase domain-containing protein" evidence="1">
    <location>
        <begin position="28"/>
        <end position="337"/>
    </location>
</feature>
<evidence type="ECO:0000256" key="1">
    <source>
        <dbReference type="SAM" id="SignalP"/>
    </source>
</evidence>
<keyword evidence="1" id="KW-0732">Signal</keyword>
<sequence>MASKAKPYAIFWAAFFLTLSNFEFTAAAPPDSVIPKAPSSPSVVPKLPAAVAVSNYNALGDSFGAGVAAGSPYNGGGGGCNRYDGAYSVKLNNRIRARTFNFIACTGATTGDVLKNQVPSIDQAADFISVTMGGNNIGFGNIVNGCVYRFNGPFAPNCDDALTSAERAINDDNVLLNPVSDAIRGMLARAPNAMVSLTGYAMFWNATTTQCDTVSWNYWNVPGATKMTRAVRQKMNDLLVSTNGKLNTAVQNLNRDFPGRVSFIDYDAAFEGHRFCEEGVIEPQKSGEDRSNTYFFQLNTPVGSLAGGDEAFVPSSSPANTYYDALESYKSSNPGAE</sequence>
<dbReference type="InterPro" id="IPR013830">
    <property type="entry name" value="SGNH_hydro"/>
</dbReference>
<dbReference type="GO" id="GO:0006629">
    <property type="term" value="P:lipid metabolic process"/>
    <property type="evidence" value="ECO:0007669"/>
    <property type="project" value="TreeGrafter"/>
</dbReference>
<dbReference type="PANTHER" id="PTHR37981">
    <property type="entry name" value="LIPASE 2"/>
    <property type="match status" value="1"/>
</dbReference>
<proteinExistence type="predicted"/>
<dbReference type="EMBL" id="JAGHQM010003248">
    <property type="protein sequence ID" value="KAH0547495.1"/>
    <property type="molecule type" value="Genomic_DNA"/>
</dbReference>
<dbReference type="InterPro" id="IPR037460">
    <property type="entry name" value="SEST-like"/>
</dbReference>
<dbReference type="Proteomes" id="UP000750711">
    <property type="component" value="Unassembled WGS sequence"/>
</dbReference>
<organism evidence="3 4">
    <name type="scientific">Trichoglossum hirsutum</name>
    <dbReference type="NCBI Taxonomy" id="265104"/>
    <lineage>
        <taxon>Eukaryota</taxon>
        <taxon>Fungi</taxon>
        <taxon>Dikarya</taxon>
        <taxon>Ascomycota</taxon>
        <taxon>Pezizomycotina</taxon>
        <taxon>Geoglossomycetes</taxon>
        <taxon>Geoglossales</taxon>
        <taxon>Geoglossaceae</taxon>
        <taxon>Trichoglossum</taxon>
    </lineage>
</organism>
<dbReference type="AlphaFoldDB" id="A0A9P8IFL4"/>
<feature type="non-terminal residue" evidence="3">
    <location>
        <position position="337"/>
    </location>
</feature>
<evidence type="ECO:0000259" key="2">
    <source>
        <dbReference type="Pfam" id="PF13472"/>
    </source>
</evidence>
<evidence type="ECO:0000313" key="3">
    <source>
        <dbReference type="EMBL" id="KAH0547495.1"/>
    </source>
</evidence>
<gene>
    <name evidence="3" type="ORF">GP486_008434</name>
</gene>
<dbReference type="PANTHER" id="PTHR37981:SF1">
    <property type="entry name" value="SGNH HYDROLASE-TYPE ESTERASE DOMAIN-CONTAINING PROTEIN"/>
    <property type="match status" value="1"/>
</dbReference>
<dbReference type="GO" id="GO:0016788">
    <property type="term" value="F:hydrolase activity, acting on ester bonds"/>
    <property type="evidence" value="ECO:0007669"/>
    <property type="project" value="InterPro"/>
</dbReference>
<name>A0A9P8IFL4_9PEZI</name>
<dbReference type="CDD" id="cd01823">
    <property type="entry name" value="SEST_like"/>
    <property type="match status" value="1"/>
</dbReference>
<dbReference type="SUPFAM" id="SSF52266">
    <property type="entry name" value="SGNH hydrolase"/>
    <property type="match status" value="1"/>
</dbReference>
<dbReference type="InterPro" id="IPR036514">
    <property type="entry name" value="SGNH_hydro_sf"/>
</dbReference>